<reference evidence="3" key="1">
    <citation type="submission" date="2022-10" db="EMBL/GenBank/DDBJ databases">
        <title>Tapping the CABI collections for fungal endophytes: first genome assemblies for Collariella, Neodidymelliopsis, Ascochyta clinopodiicola, Didymella pomorum, Didymosphaeria variabile, Neocosmospora piperis and Neocucurbitaria cava.</title>
        <authorList>
            <person name="Hill R."/>
        </authorList>
    </citation>
    <scope>NUCLEOTIDE SEQUENCE</scope>
    <source>
        <strain evidence="3">IMI 356815</strain>
    </source>
</reference>
<dbReference type="GeneID" id="80907151"/>
<evidence type="ECO:0000259" key="2">
    <source>
        <dbReference type="Pfam" id="PF10441"/>
    </source>
</evidence>
<dbReference type="PANTHER" id="PTHR15682">
    <property type="entry name" value="UNHEALTHY RIBOSOME BIOGENESIS PROTEIN 2 HOMOLOG"/>
    <property type="match status" value="1"/>
</dbReference>
<feature type="domain" description="Nucleolar 27S pre-rRNA processing Urb2/Npa2 C-terminal" evidence="2">
    <location>
        <begin position="1231"/>
        <end position="1456"/>
    </location>
</feature>
<dbReference type="GO" id="GO:0005730">
    <property type="term" value="C:nucleolus"/>
    <property type="evidence" value="ECO:0007669"/>
    <property type="project" value="TreeGrafter"/>
</dbReference>
<dbReference type="InterPro" id="IPR052609">
    <property type="entry name" value="Ribosome_Biogenesis_Reg"/>
</dbReference>
<accession>A0A9W9CCW3</accession>
<keyword evidence="4" id="KW-1185">Reference proteome</keyword>
<dbReference type="GO" id="GO:0042254">
    <property type="term" value="P:ribosome biogenesis"/>
    <property type="evidence" value="ECO:0007669"/>
    <property type="project" value="TreeGrafter"/>
</dbReference>
<dbReference type="Proteomes" id="UP001140513">
    <property type="component" value="Unassembled WGS sequence"/>
</dbReference>
<gene>
    <name evidence="3" type="ORF">N0V89_003621</name>
</gene>
<sequence>MSQATTSLPASTRPRLQAINQDYTDLNEQIHQATHIIGLPDDWETLTGDARSNTAKRVVCARADWVLRWILEKMKDTADGGAESRASAKAWKLLDWMVEILPVSRCAPHLRDAGFLTILEKVLEERYGADATIQPEPVHQGRHPRDDSSETVQEDPQPSRKRKRGSGASTPSKRTAIESAGSLALFDAVTTTVRSIRDKGDGQAKSEVTIQSEHMKMVLRTESAQAARILKHWLNAVQWIQSSRQGASGLDDYLDLSLIVEIWELRAIDSKDNSGASVEQFSTECLIPSLLLSEALHQPITDGSRQSDHRVTLSILDRLIVKHILMPSRTAFFNVSTDKGTKQHEGSAELLSSSLEPLSAKLLQAAQIQDGGVKMPAYFTALFAAAPHLLHLIIRSSPARSPKARTTEKPWIQAALVALAQCVGCSMEPPEFAAPRASIAAIEECITILASHSISIETQVLRDVFWFHSGLKYPLDQKNIVNWPLIAALVKTDASIFLADPKATPPSPDGRPSDLAAFLFEHVPAANFENHNLNDDDSDHAAVARAVLGSNEVFSRDDVVQKIVVPIVHTFSRNRQLLGFIELWDEELRRTMPASRDPLTEMQPRIWEDRHLILALAEVFEQSLTLTQITTLFQKHAERLEQSTTKHLKKALSSAVIIQAMLRSIKSDQIIEALRPAMLIVWKVYDAWVQDDGPSQSPALELAWSSLCFLLGHLWPIYFHESAVLQKELIQPLLDRASKDANSARKEESNRRLPSSCRTAAVVFVFVACDYLLTVPDTAEVIQKRLQKTLKAMGHSQIEPQELSTTLELFCIEYAQLLAAFDANATQKVLSRLLETISEFDVHLGGPLIETLSASIFKQGNAVVEASFVSVLMNVLDQTDENLRTTSMDALLHISPTSLSREQREAVLDKLLGLLTTAPTAAAPILNIMINLMQVPNATAKVSADGKALFDIAKALHEAELELLPTTQLLQDLVQMTLGHLTPNKDQAQNKVFFTQFGDQIASALKESTTCSPARLAVLSGALLATQEWGSFLPPKQYLDFLSNAINKWPTSQKTVLGAYNQIPPSVLRKEDALFDSARKHLQQWIDVQCPTNPLMNIEMLQIDLWPAVFTAIAKYQLYQGLGGTTWLLELASKLLGNPSIQQRDSQLLQCIRETFTPLETSEKLNGAYHCILIAKEGTPPQIAYQLLHSVVAAINDNEEVEADLKARKMALLPQICSLLSEVRGDAAFNALLDTLNTILLHKPNMTSQHNIECVLTTLLKLATRSSPRLSPAHAPAIYARLCETARLVLLLHRSRLGGRFHLLIPVLQSLLLCLFIPNLNRGAALPPWLDSPSPANPTRLTATNAAQYTHLLSTLCSPTQSSVQRTRSATTLNDPIKAAREYASQYVYPLLSSFCRFQLYGRLDAEVREKLMPGIWELVSVGQLNKEAIDAMFAGLGRSERDVWRGVWGEWVRVHGRKERKVKEER</sequence>
<dbReference type="EMBL" id="JAPEUX010000003">
    <property type="protein sequence ID" value="KAJ4355601.1"/>
    <property type="molecule type" value="Genomic_DNA"/>
</dbReference>
<feature type="region of interest" description="Disordered" evidence="1">
    <location>
        <begin position="131"/>
        <end position="174"/>
    </location>
</feature>
<name>A0A9W9CCW3_9PLEO</name>
<evidence type="ECO:0000313" key="4">
    <source>
        <dbReference type="Proteomes" id="UP001140513"/>
    </source>
</evidence>
<proteinExistence type="predicted"/>
<dbReference type="Pfam" id="PF10441">
    <property type="entry name" value="Urb2"/>
    <property type="match status" value="1"/>
</dbReference>
<protein>
    <recommendedName>
        <fullName evidence="2">Nucleolar 27S pre-rRNA processing Urb2/Npa2 C-terminal domain-containing protein</fullName>
    </recommendedName>
</protein>
<dbReference type="InterPro" id="IPR016024">
    <property type="entry name" value="ARM-type_fold"/>
</dbReference>
<dbReference type="PANTHER" id="PTHR15682:SF2">
    <property type="entry name" value="UNHEALTHY RIBOSOME BIOGENESIS PROTEIN 2 HOMOLOG"/>
    <property type="match status" value="1"/>
</dbReference>
<evidence type="ECO:0000313" key="3">
    <source>
        <dbReference type="EMBL" id="KAJ4355601.1"/>
    </source>
</evidence>
<organism evidence="3 4">
    <name type="scientific">Didymosphaeria variabile</name>
    <dbReference type="NCBI Taxonomy" id="1932322"/>
    <lineage>
        <taxon>Eukaryota</taxon>
        <taxon>Fungi</taxon>
        <taxon>Dikarya</taxon>
        <taxon>Ascomycota</taxon>
        <taxon>Pezizomycotina</taxon>
        <taxon>Dothideomycetes</taxon>
        <taxon>Pleosporomycetidae</taxon>
        <taxon>Pleosporales</taxon>
        <taxon>Massarineae</taxon>
        <taxon>Didymosphaeriaceae</taxon>
        <taxon>Didymosphaeria</taxon>
    </lineage>
</organism>
<dbReference type="InterPro" id="IPR018849">
    <property type="entry name" value="Urb2/Npa2_C"/>
</dbReference>
<comment type="caution">
    <text evidence="3">The sequence shown here is derived from an EMBL/GenBank/DDBJ whole genome shotgun (WGS) entry which is preliminary data.</text>
</comment>
<dbReference type="OrthoDB" id="160374at2759"/>
<evidence type="ECO:0000256" key="1">
    <source>
        <dbReference type="SAM" id="MobiDB-lite"/>
    </source>
</evidence>
<dbReference type="RefSeq" id="XP_056072727.1">
    <property type="nucleotide sequence ID" value="XM_056212419.1"/>
</dbReference>
<dbReference type="SUPFAM" id="SSF48371">
    <property type="entry name" value="ARM repeat"/>
    <property type="match status" value="1"/>
</dbReference>